<protein>
    <recommendedName>
        <fullName evidence="3">Type II secretion system core protein G</fullName>
    </recommendedName>
</protein>
<evidence type="ECO:0000256" key="5">
    <source>
        <dbReference type="ARBA" id="ARBA00022481"/>
    </source>
</evidence>
<evidence type="ECO:0000313" key="12">
    <source>
        <dbReference type="EMBL" id="REL30235.1"/>
    </source>
</evidence>
<dbReference type="PANTHER" id="PTHR30093">
    <property type="entry name" value="GENERAL SECRETION PATHWAY PROTEIN G"/>
    <property type="match status" value="1"/>
</dbReference>
<evidence type="ECO:0000256" key="2">
    <source>
        <dbReference type="ARBA" id="ARBA00009984"/>
    </source>
</evidence>
<proteinExistence type="inferred from homology"/>
<evidence type="ECO:0000259" key="11">
    <source>
        <dbReference type="Pfam" id="PF08334"/>
    </source>
</evidence>
<evidence type="ECO:0000313" key="13">
    <source>
        <dbReference type="Proteomes" id="UP000256899"/>
    </source>
</evidence>
<keyword evidence="4" id="KW-1003">Cell membrane</keyword>
<dbReference type="PRINTS" id="PR00813">
    <property type="entry name" value="BCTERIALGSPG"/>
</dbReference>
<dbReference type="GO" id="GO:0015627">
    <property type="term" value="C:type II protein secretion system complex"/>
    <property type="evidence" value="ECO:0007669"/>
    <property type="project" value="InterPro"/>
</dbReference>
<feature type="transmembrane region" description="Helical" evidence="10">
    <location>
        <begin position="12"/>
        <end position="31"/>
    </location>
</feature>
<evidence type="ECO:0000256" key="1">
    <source>
        <dbReference type="ARBA" id="ARBA00004377"/>
    </source>
</evidence>
<keyword evidence="6" id="KW-0997">Cell inner membrane</keyword>
<comment type="caution">
    <text evidence="12">The sequence shown here is derived from an EMBL/GenBank/DDBJ whole genome shotgun (WGS) entry which is preliminary data.</text>
</comment>
<dbReference type="GO" id="GO:0015628">
    <property type="term" value="P:protein secretion by the type II secretion system"/>
    <property type="evidence" value="ECO:0007669"/>
    <property type="project" value="InterPro"/>
</dbReference>
<dbReference type="NCBIfam" id="TIGR02532">
    <property type="entry name" value="IV_pilin_GFxxxE"/>
    <property type="match status" value="1"/>
</dbReference>
<dbReference type="InterPro" id="IPR013545">
    <property type="entry name" value="T2SS_protein-GspG_C"/>
</dbReference>
<comment type="subcellular location">
    <subcellularLocation>
        <location evidence="1">Cell inner membrane</location>
        <topology evidence="1">Single-pass membrane protein</topology>
    </subcellularLocation>
</comment>
<dbReference type="InterPro" id="IPR000983">
    <property type="entry name" value="Bac_GSPG_pilin"/>
</dbReference>
<dbReference type="RefSeq" id="WP_116014447.1">
    <property type="nucleotide sequence ID" value="NZ_QUOT01000001.1"/>
</dbReference>
<dbReference type="Pfam" id="PF08334">
    <property type="entry name" value="T2SSG"/>
    <property type="match status" value="1"/>
</dbReference>
<dbReference type="GO" id="GO:0005886">
    <property type="term" value="C:plasma membrane"/>
    <property type="evidence" value="ECO:0007669"/>
    <property type="project" value="UniProtKB-SubCell"/>
</dbReference>
<dbReference type="Gene3D" id="3.30.700.10">
    <property type="entry name" value="Glycoprotein, Type 4 Pilin"/>
    <property type="match status" value="1"/>
</dbReference>
<keyword evidence="7 10" id="KW-0812">Transmembrane</keyword>
<dbReference type="EMBL" id="QUOT01000001">
    <property type="protein sequence ID" value="REL30235.1"/>
    <property type="molecule type" value="Genomic_DNA"/>
</dbReference>
<dbReference type="InterPro" id="IPR010054">
    <property type="entry name" value="Type2_sec_GspG"/>
</dbReference>
<dbReference type="Pfam" id="PF07963">
    <property type="entry name" value="N_methyl"/>
    <property type="match status" value="1"/>
</dbReference>
<dbReference type="NCBIfam" id="TIGR01710">
    <property type="entry name" value="typeII_sec_gspG"/>
    <property type="match status" value="1"/>
</dbReference>
<dbReference type="Proteomes" id="UP000256899">
    <property type="component" value="Unassembled WGS sequence"/>
</dbReference>
<dbReference type="SUPFAM" id="SSF54523">
    <property type="entry name" value="Pili subunits"/>
    <property type="match status" value="1"/>
</dbReference>
<evidence type="ECO:0000256" key="9">
    <source>
        <dbReference type="ARBA" id="ARBA00023136"/>
    </source>
</evidence>
<dbReference type="AlphaFoldDB" id="A0A3E0U1Z2"/>
<dbReference type="PANTHER" id="PTHR30093:SF45">
    <property type="entry name" value="TYPE II SECRETION SYSTEM CORE PROTEIN G"/>
    <property type="match status" value="1"/>
</dbReference>
<evidence type="ECO:0000256" key="6">
    <source>
        <dbReference type="ARBA" id="ARBA00022519"/>
    </source>
</evidence>
<evidence type="ECO:0000256" key="3">
    <source>
        <dbReference type="ARBA" id="ARBA00020042"/>
    </source>
</evidence>
<gene>
    <name evidence="12" type="primary">gspG</name>
    <name evidence="12" type="ORF">DXX94_05675</name>
</gene>
<organism evidence="12 13">
    <name type="scientific">Thalassotalea euphylliae</name>
    <dbReference type="NCBI Taxonomy" id="1655234"/>
    <lineage>
        <taxon>Bacteria</taxon>
        <taxon>Pseudomonadati</taxon>
        <taxon>Pseudomonadota</taxon>
        <taxon>Gammaproteobacteria</taxon>
        <taxon>Alteromonadales</taxon>
        <taxon>Colwelliaceae</taxon>
        <taxon>Thalassotalea</taxon>
    </lineage>
</organism>
<accession>A0A3E0U1Z2</accession>
<keyword evidence="8 10" id="KW-1133">Transmembrane helix</keyword>
<evidence type="ECO:0000256" key="4">
    <source>
        <dbReference type="ARBA" id="ARBA00022475"/>
    </source>
</evidence>
<dbReference type="InterPro" id="IPR012902">
    <property type="entry name" value="N_methyl_site"/>
</dbReference>
<keyword evidence="9 10" id="KW-0472">Membrane</keyword>
<evidence type="ECO:0000256" key="8">
    <source>
        <dbReference type="ARBA" id="ARBA00022989"/>
    </source>
</evidence>
<reference evidence="13" key="1">
    <citation type="submission" date="2018-08" db="EMBL/GenBank/DDBJ databases">
        <title>Thalassotalea euphylliae genome.</title>
        <authorList>
            <person name="Summers S."/>
            <person name="Rice S.A."/>
            <person name="Freckelton M.L."/>
            <person name="Nedved B.T."/>
            <person name="Hadfield M.G."/>
        </authorList>
    </citation>
    <scope>NUCLEOTIDE SEQUENCE [LARGE SCALE GENOMIC DNA]</scope>
    <source>
        <strain evidence="13">H3</strain>
    </source>
</reference>
<feature type="domain" description="Type II secretion system protein GspG C-terminal" evidence="11">
    <location>
        <begin position="30"/>
        <end position="128"/>
    </location>
</feature>
<evidence type="ECO:0000256" key="7">
    <source>
        <dbReference type="ARBA" id="ARBA00022692"/>
    </source>
</evidence>
<keyword evidence="13" id="KW-1185">Reference proteome</keyword>
<dbReference type="InterPro" id="IPR045584">
    <property type="entry name" value="Pilin-like"/>
</dbReference>
<name>A0A3E0U1Z2_9GAMM</name>
<sequence length="130" mass="14296">MKKNQGFTLIELMIVVVIIGLLASLVAPEMFGKVSSTKRKTAATQMNMFQTSLDTYRLDLGTYPNSLNELVSSEKTGWDGPYLPKAVPLDPWGHPYHYELRQGGSSFELLAYGSDGQLGGEGESEDVVHQ</sequence>
<comment type="similarity">
    <text evidence="2">Belongs to the GSP G family.</text>
</comment>
<evidence type="ECO:0000256" key="10">
    <source>
        <dbReference type="SAM" id="Phobius"/>
    </source>
</evidence>
<dbReference type="PROSITE" id="PS00409">
    <property type="entry name" value="PROKAR_NTER_METHYL"/>
    <property type="match status" value="1"/>
</dbReference>
<keyword evidence="5" id="KW-0488">Methylation</keyword>